<name>A0A8H7KDW8_BIOOC</name>
<protein>
    <recommendedName>
        <fullName evidence="5">Glycosyltransferase family 69 protein</fullName>
    </recommendedName>
</protein>
<reference evidence="3" key="1">
    <citation type="submission" date="2020-10" db="EMBL/GenBank/DDBJ databases">
        <title>High-Quality Genome Resource of Clonostachys rosea strain S41 by Oxford Nanopore Long-Read Sequencing.</title>
        <authorList>
            <person name="Wang H."/>
        </authorList>
    </citation>
    <scope>NUCLEOTIDE SEQUENCE</scope>
    <source>
        <strain evidence="3">S41</strain>
    </source>
</reference>
<accession>A0A8H7KDW8</accession>
<evidence type="ECO:0008006" key="5">
    <source>
        <dbReference type="Google" id="ProtNLM"/>
    </source>
</evidence>
<feature type="region of interest" description="Disordered" evidence="1">
    <location>
        <begin position="1"/>
        <end position="21"/>
    </location>
</feature>
<keyword evidence="2" id="KW-0812">Transmembrane</keyword>
<organism evidence="3 4">
    <name type="scientific">Bionectria ochroleuca</name>
    <name type="common">Gliocladium roseum</name>
    <dbReference type="NCBI Taxonomy" id="29856"/>
    <lineage>
        <taxon>Eukaryota</taxon>
        <taxon>Fungi</taxon>
        <taxon>Dikarya</taxon>
        <taxon>Ascomycota</taxon>
        <taxon>Pezizomycotina</taxon>
        <taxon>Sordariomycetes</taxon>
        <taxon>Hypocreomycetidae</taxon>
        <taxon>Hypocreales</taxon>
        <taxon>Bionectriaceae</taxon>
        <taxon>Clonostachys</taxon>
    </lineage>
</organism>
<dbReference type="AlphaFoldDB" id="A0A8H7KDW8"/>
<dbReference type="Proteomes" id="UP000616885">
    <property type="component" value="Unassembled WGS sequence"/>
</dbReference>
<dbReference type="InterPro" id="IPR021047">
    <property type="entry name" value="Mannosyltransferase_CMT1"/>
</dbReference>
<keyword evidence="2" id="KW-0472">Membrane</keyword>
<comment type="caution">
    <text evidence="3">The sequence shown here is derived from an EMBL/GenBank/DDBJ whole genome shotgun (WGS) entry which is preliminary data.</text>
</comment>
<evidence type="ECO:0000313" key="4">
    <source>
        <dbReference type="Proteomes" id="UP000616885"/>
    </source>
</evidence>
<sequence>MDIVDLDYEEEQSADPLLPTSSSLRRAPRLTVKSWIRSTGRSVARYFPGRPRIRRKTWCFHFSVFFGFLFFLLILLPFLLPTYARPPAHFSRLDKACRTSKPEDGCANPNNEKVFITVALYDPDGSIAGGKWGQAVLDLVHLIGKDNVYISIYENDSGDPGRNALDSFKSQLARQDRTDFVIDEHVPVDDYFPTITIPGGSQAVKRLAYLSDMRNRALRAVDFKDPENPIDEFDKMLFLNDAMFDPVEAAHLIFDTNAAETEDGKANYLAACAVDYNRVPIVQYDLYASRDAEGYAWGFFIFPYFSSAGKGISRKKTLAASDAVPVRSCWGGMVAVQAKWVQDSLTIGNAETVPFKKITNYTIDPDSPHNVTTPVRFRYEPEMFYDACECCLFLADLSAVAARDGEWAMGDGIFVNPYVRVSYKERAFKWLRIVRHWEWLLTIPQYLVNTFANLPKNNPHREVVEGQPFKEEIWNIKEERWDMVDRIGRNGMFCGVRETQLIEPGRREKEGLNWMSWEDGPWDSQQLYFPH</sequence>
<evidence type="ECO:0000256" key="2">
    <source>
        <dbReference type="SAM" id="Phobius"/>
    </source>
</evidence>
<feature type="compositionally biased region" description="Acidic residues" evidence="1">
    <location>
        <begin position="1"/>
        <end position="13"/>
    </location>
</feature>
<dbReference type="EMBL" id="JADCTT010000012">
    <property type="protein sequence ID" value="KAF9745710.1"/>
    <property type="molecule type" value="Genomic_DNA"/>
</dbReference>
<feature type="transmembrane region" description="Helical" evidence="2">
    <location>
        <begin position="58"/>
        <end position="80"/>
    </location>
</feature>
<dbReference type="Pfam" id="PF11735">
    <property type="entry name" value="CAP59_mtransfer"/>
    <property type="match status" value="1"/>
</dbReference>
<keyword evidence="2" id="KW-1133">Transmembrane helix</keyword>
<gene>
    <name evidence="3" type="ORF">IM811_004011</name>
</gene>
<dbReference type="PANTHER" id="PTHR34144:SF8">
    <property type="entry name" value="GLYCOSYLTRANSFERASE FAMILY 69 PROTEIN"/>
    <property type="match status" value="1"/>
</dbReference>
<evidence type="ECO:0000313" key="3">
    <source>
        <dbReference type="EMBL" id="KAF9745710.1"/>
    </source>
</evidence>
<proteinExistence type="predicted"/>
<dbReference type="PANTHER" id="PTHR34144">
    <property type="entry name" value="CHROMOSOME 8, WHOLE GENOME SHOTGUN SEQUENCE"/>
    <property type="match status" value="1"/>
</dbReference>
<evidence type="ECO:0000256" key="1">
    <source>
        <dbReference type="SAM" id="MobiDB-lite"/>
    </source>
</evidence>